<dbReference type="PIRSF" id="PIRSF001369">
    <property type="entry name" value="Citrate_synth"/>
    <property type="match status" value="1"/>
</dbReference>
<dbReference type="PROSITE" id="PS00480">
    <property type="entry name" value="CITRATE_SYNTHASE"/>
    <property type="match status" value="1"/>
</dbReference>
<evidence type="ECO:0000256" key="5">
    <source>
        <dbReference type="PIRNR" id="PIRNR001369"/>
    </source>
</evidence>
<dbReference type="SUPFAM" id="SSF48256">
    <property type="entry name" value="Citrate synthase"/>
    <property type="match status" value="1"/>
</dbReference>
<evidence type="ECO:0000313" key="7">
    <source>
        <dbReference type="EMBL" id="MFC5590498.1"/>
    </source>
</evidence>
<keyword evidence="8" id="KW-1185">Reference proteome</keyword>
<comment type="catalytic activity">
    <reaction evidence="4">
        <text>oxaloacetate + acetyl-CoA + H2O = citrate + CoA + H(+)</text>
        <dbReference type="Rhea" id="RHEA:16845"/>
        <dbReference type="ChEBI" id="CHEBI:15377"/>
        <dbReference type="ChEBI" id="CHEBI:15378"/>
        <dbReference type="ChEBI" id="CHEBI:16452"/>
        <dbReference type="ChEBI" id="CHEBI:16947"/>
        <dbReference type="ChEBI" id="CHEBI:57287"/>
        <dbReference type="ChEBI" id="CHEBI:57288"/>
        <dbReference type="EC" id="2.3.3.16"/>
    </reaction>
</comment>
<name>A0ABW0TNV1_9BACL</name>
<comment type="similarity">
    <text evidence="2 5 6">Belongs to the citrate synthase family.</text>
</comment>
<evidence type="ECO:0000256" key="3">
    <source>
        <dbReference type="ARBA" id="ARBA00022679"/>
    </source>
</evidence>
<dbReference type="PRINTS" id="PR00143">
    <property type="entry name" value="CITRTSNTHASE"/>
</dbReference>
<proteinExistence type="inferred from homology"/>
<dbReference type="InterPro" id="IPR002020">
    <property type="entry name" value="Citrate_synthase"/>
</dbReference>
<keyword evidence="3 5" id="KW-0808">Transferase</keyword>
<dbReference type="CDD" id="cd06118">
    <property type="entry name" value="citrate_synt_like_1"/>
    <property type="match status" value="1"/>
</dbReference>
<comment type="caution">
    <text evidence="7">The sequence shown here is derived from an EMBL/GenBank/DDBJ whole genome shotgun (WGS) entry which is preliminary data.</text>
</comment>
<dbReference type="Pfam" id="PF00285">
    <property type="entry name" value="Citrate_synt"/>
    <property type="match status" value="1"/>
</dbReference>
<dbReference type="RefSeq" id="WP_381437066.1">
    <property type="nucleotide sequence ID" value="NZ_JBHSNO010000008.1"/>
</dbReference>
<dbReference type="InterPro" id="IPR036969">
    <property type="entry name" value="Citrate_synthase_sf"/>
</dbReference>
<dbReference type="EMBL" id="JBHSNO010000008">
    <property type="protein sequence ID" value="MFC5590498.1"/>
    <property type="molecule type" value="Genomic_DNA"/>
</dbReference>
<accession>A0ABW0TNV1</accession>
<protein>
    <recommendedName>
        <fullName evidence="5">Citrate synthase</fullName>
    </recommendedName>
</protein>
<reference evidence="8" key="1">
    <citation type="journal article" date="2019" name="Int. J. Syst. Evol. Microbiol.">
        <title>The Global Catalogue of Microorganisms (GCM) 10K type strain sequencing project: providing services to taxonomists for standard genome sequencing and annotation.</title>
        <authorList>
            <consortium name="The Broad Institute Genomics Platform"/>
            <consortium name="The Broad Institute Genome Sequencing Center for Infectious Disease"/>
            <person name="Wu L."/>
            <person name="Ma J."/>
        </authorList>
    </citation>
    <scope>NUCLEOTIDE SEQUENCE [LARGE SCALE GENOMIC DNA]</scope>
    <source>
        <strain evidence="8">CGMCC 4.1434</strain>
    </source>
</reference>
<evidence type="ECO:0000256" key="4">
    <source>
        <dbReference type="ARBA" id="ARBA00049288"/>
    </source>
</evidence>
<organism evidence="7 8">
    <name type="scientific">Sporosarcina soli</name>
    <dbReference type="NCBI Taxonomy" id="334736"/>
    <lineage>
        <taxon>Bacteria</taxon>
        <taxon>Bacillati</taxon>
        <taxon>Bacillota</taxon>
        <taxon>Bacilli</taxon>
        <taxon>Bacillales</taxon>
        <taxon>Caryophanaceae</taxon>
        <taxon>Sporosarcina</taxon>
    </lineage>
</organism>
<gene>
    <name evidence="7" type="primary">mmgD</name>
    <name evidence="7" type="ORF">ACFPRA_16450</name>
</gene>
<dbReference type="Gene3D" id="1.10.580.10">
    <property type="entry name" value="Citrate Synthase, domain 1"/>
    <property type="match status" value="1"/>
</dbReference>
<dbReference type="InterPro" id="IPR016142">
    <property type="entry name" value="Citrate_synth-like_lrg_a-sub"/>
</dbReference>
<dbReference type="InterPro" id="IPR016143">
    <property type="entry name" value="Citrate_synth-like_sm_a-sub"/>
</dbReference>
<dbReference type="InterPro" id="IPR024176">
    <property type="entry name" value="Citrate_synthase_bac-typ"/>
</dbReference>
<dbReference type="PANTHER" id="PTHR11739:SF11">
    <property type="entry name" value="CITRATE_2-METHYLCITRATE SYNTHASE"/>
    <property type="match status" value="1"/>
</dbReference>
<dbReference type="Gene3D" id="1.10.230.10">
    <property type="entry name" value="Cytochrome P450-Terp, domain 2"/>
    <property type="match status" value="1"/>
</dbReference>
<comment type="pathway">
    <text evidence="1">Carbohydrate metabolism; tricarboxylic acid cycle.</text>
</comment>
<evidence type="ECO:0000313" key="8">
    <source>
        <dbReference type="Proteomes" id="UP001596109"/>
    </source>
</evidence>
<dbReference type="InterPro" id="IPR019810">
    <property type="entry name" value="Citrate_synthase_AS"/>
</dbReference>
<evidence type="ECO:0000256" key="1">
    <source>
        <dbReference type="ARBA" id="ARBA00005163"/>
    </source>
</evidence>
<dbReference type="NCBIfam" id="NF009004">
    <property type="entry name" value="PRK12349.1"/>
    <property type="match status" value="1"/>
</dbReference>
<dbReference type="Proteomes" id="UP001596109">
    <property type="component" value="Unassembled WGS sequence"/>
</dbReference>
<dbReference type="PANTHER" id="PTHR11739">
    <property type="entry name" value="CITRATE SYNTHASE"/>
    <property type="match status" value="1"/>
</dbReference>
<evidence type="ECO:0000256" key="6">
    <source>
        <dbReference type="RuleBase" id="RU003406"/>
    </source>
</evidence>
<evidence type="ECO:0000256" key="2">
    <source>
        <dbReference type="ARBA" id="ARBA00010566"/>
    </source>
</evidence>
<sequence length="376" mass="41808">MTDTMTFSPGLEGVVAAETAISLLDTVLGQIVIKGYDLIELSKTKGYLDIVHLLLEDGLPTEAEKADVEAKLKAEYDLPEDVMKVLQLLPEETHPMDALRTGISALAGYDPTIDHHTLAANKARAYKLLSQIPEIIANSYHILQKEETVRPLNELSYSANFLYMITGKKPTNLEASIFDQSLLLYSEHEMPNSTFTARVIASTLSDIYGALTGAVASLKGNLHGGANEAVMHMLLGAGSVEAFETLLEKRLQNKEKIMGFGHRVYMKKIDPRALVMKDELKALCELKGDDLLYRMCEAGEKVMEREKGLYPNLDYYAAPVYSMLGIPIPLFTPIFFGARTVGLCAHIIEQHENNRLFRPRVHYNGERHSHQSTGEL</sequence>